<protein>
    <recommendedName>
        <fullName evidence="7">DDE Tnp4 domain-containing protein</fullName>
    </recommendedName>
</protein>
<feature type="domain" description="Transposase Helix-turn-helix" evidence="4">
    <location>
        <begin position="81"/>
        <end position="128"/>
    </location>
</feature>
<evidence type="ECO:0000313" key="6">
    <source>
        <dbReference type="Proteomes" id="UP001460270"/>
    </source>
</evidence>
<dbReference type="AlphaFoldDB" id="A0AAW0P5R2"/>
<evidence type="ECO:0000259" key="4">
    <source>
        <dbReference type="Pfam" id="PF13613"/>
    </source>
</evidence>
<gene>
    <name evidence="5" type="ORF">WMY93_014602</name>
</gene>
<sequence>MLRSYQINECYLCNIRRNEISRLLEENRLLKSNLERLKMNELFLSGDNEKVRYHTGLPDLDTFNVLLNALAPHFSQNLKFLSPYQKLLLTLMWLKLNLPFKYLIYLFQINRRTAEMAFTDTVSTLYTQISHVVHWPCREEIQLDLHGFFEPSADEVIVIVDIFEIYTVTSALKYLISASPQGYITFVSKAFEGNVTNEEIIEKTGILEILLPGDLVLADGFFKLEVNPDGEQRQLKALHKHAAVLKKITLSRVAVKQAVLNIQRFALLSGLVPLIMLRQKEGEDKTLLDKVVKVCCAITNMWPPKINETNTQTLSSHYTERRQEEDADVQLTTACPDTKAPLYHRKTPTTIHNVSIQRKTTNMVRSQKPHTRLPSFVKR</sequence>
<dbReference type="PANTHER" id="PTHR23080">
    <property type="entry name" value="THAP DOMAIN PROTEIN"/>
    <property type="match status" value="1"/>
</dbReference>
<evidence type="ECO:0000256" key="2">
    <source>
        <dbReference type="ARBA" id="ARBA00022723"/>
    </source>
</evidence>
<feature type="domain" description="DDE Tnp4" evidence="3">
    <location>
        <begin position="163"/>
        <end position="300"/>
    </location>
</feature>
<dbReference type="InterPro" id="IPR027806">
    <property type="entry name" value="HARBI1_dom"/>
</dbReference>
<evidence type="ECO:0000259" key="3">
    <source>
        <dbReference type="Pfam" id="PF13359"/>
    </source>
</evidence>
<organism evidence="5 6">
    <name type="scientific">Mugilogobius chulae</name>
    <name type="common">yellowstripe goby</name>
    <dbReference type="NCBI Taxonomy" id="88201"/>
    <lineage>
        <taxon>Eukaryota</taxon>
        <taxon>Metazoa</taxon>
        <taxon>Chordata</taxon>
        <taxon>Craniata</taxon>
        <taxon>Vertebrata</taxon>
        <taxon>Euteleostomi</taxon>
        <taxon>Actinopterygii</taxon>
        <taxon>Neopterygii</taxon>
        <taxon>Teleostei</taxon>
        <taxon>Neoteleostei</taxon>
        <taxon>Acanthomorphata</taxon>
        <taxon>Gobiaria</taxon>
        <taxon>Gobiiformes</taxon>
        <taxon>Gobioidei</taxon>
        <taxon>Gobiidae</taxon>
        <taxon>Gobionellinae</taxon>
        <taxon>Mugilogobius</taxon>
    </lineage>
</organism>
<evidence type="ECO:0000313" key="5">
    <source>
        <dbReference type="EMBL" id="KAK7909918.1"/>
    </source>
</evidence>
<dbReference type="PANTHER" id="PTHR23080:SF144">
    <property type="entry name" value="SPINDLE AND KINETOCHORE ASSOCIATED COMPLEX SUBUNIT 3"/>
    <property type="match status" value="1"/>
</dbReference>
<dbReference type="InterPro" id="IPR027805">
    <property type="entry name" value="Transposase_HTH_dom"/>
</dbReference>
<evidence type="ECO:0000256" key="1">
    <source>
        <dbReference type="ARBA" id="ARBA00001968"/>
    </source>
</evidence>
<accession>A0AAW0P5R2</accession>
<dbReference type="Proteomes" id="UP001460270">
    <property type="component" value="Unassembled WGS sequence"/>
</dbReference>
<evidence type="ECO:0008006" key="7">
    <source>
        <dbReference type="Google" id="ProtNLM"/>
    </source>
</evidence>
<dbReference type="Pfam" id="PF13359">
    <property type="entry name" value="DDE_Tnp_4"/>
    <property type="match status" value="1"/>
</dbReference>
<reference evidence="6" key="1">
    <citation type="submission" date="2024-04" db="EMBL/GenBank/DDBJ databases">
        <title>Salinicola lusitanus LLJ914,a marine bacterium isolated from the Okinawa Trough.</title>
        <authorList>
            <person name="Li J."/>
        </authorList>
    </citation>
    <scope>NUCLEOTIDE SEQUENCE [LARGE SCALE GENOMIC DNA]</scope>
</reference>
<comment type="cofactor">
    <cofactor evidence="1">
        <name>a divalent metal cation</name>
        <dbReference type="ChEBI" id="CHEBI:60240"/>
    </cofactor>
</comment>
<proteinExistence type="predicted"/>
<keyword evidence="6" id="KW-1185">Reference proteome</keyword>
<dbReference type="EMBL" id="JBBPFD010000010">
    <property type="protein sequence ID" value="KAK7909918.1"/>
    <property type="molecule type" value="Genomic_DNA"/>
</dbReference>
<dbReference type="Pfam" id="PF13613">
    <property type="entry name" value="HTH_Tnp_4"/>
    <property type="match status" value="1"/>
</dbReference>
<keyword evidence="2" id="KW-0479">Metal-binding</keyword>
<dbReference type="GO" id="GO:0046872">
    <property type="term" value="F:metal ion binding"/>
    <property type="evidence" value="ECO:0007669"/>
    <property type="project" value="UniProtKB-KW"/>
</dbReference>
<comment type="caution">
    <text evidence="5">The sequence shown here is derived from an EMBL/GenBank/DDBJ whole genome shotgun (WGS) entry which is preliminary data.</text>
</comment>
<name>A0AAW0P5R2_9GOBI</name>